<sequence length="251" mass="26711">MQTCHVTGLVLAAFLALAADPGPARAQANHETLRGIVKAANEAMIGTDLSFPIASLPFREGQRFAKGDVLAAFDCGDLAAQVKSAEAMLRAETITQENNARLARSKAVGAFEVDLSKAKSDQAAGELEAYKSKMSRCVIKAPFDGRIAFMRAHEHEIPEPNQPLMQIVSEGDLEIEILLPSNWLRWLKPGSRFAVTIDETGGTKQAEVSRIAAVVDPVSQTVKVTGRFLGDTTGILPGMSGPTAFNPVPGG</sequence>
<dbReference type="Gene3D" id="2.40.50.100">
    <property type="match status" value="1"/>
</dbReference>
<dbReference type="NCBIfam" id="TIGR01730">
    <property type="entry name" value="RND_mfp"/>
    <property type="match status" value="1"/>
</dbReference>
<organism evidence="3 4">
    <name type="scientific">Neorhizobium alkalisoli</name>
    <dbReference type="NCBI Taxonomy" id="528178"/>
    <lineage>
        <taxon>Bacteria</taxon>
        <taxon>Pseudomonadati</taxon>
        <taxon>Pseudomonadota</taxon>
        <taxon>Alphaproteobacteria</taxon>
        <taxon>Hyphomicrobiales</taxon>
        <taxon>Rhizobiaceae</taxon>
        <taxon>Rhizobium/Agrobacterium group</taxon>
        <taxon>Neorhizobium</taxon>
    </lineage>
</organism>
<dbReference type="AlphaFoldDB" id="A0A561R9E6"/>
<proteinExistence type="inferred from homology"/>
<accession>A0A561R9E6</accession>
<gene>
    <name evidence="3" type="ORF">FHW37_1011042</name>
</gene>
<evidence type="ECO:0000313" key="4">
    <source>
        <dbReference type="Proteomes" id="UP000320653"/>
    </source>
</evidence>
<keyword evidence="4" id="KW-1185">Reference proteome</keyword>
<name>A0A561R9E6_9HYPH</name>
<feature type="signal peptide" evidence="2">
    <location>
        <begin position="1"/>
        <end position="18"/>
    </location>
</feature>
<reference evidence="3 4" key="1">
    <citation type="submission" date="2019-06" db="EMBL/GenBank/DDBJ databases">
        <title>Sorghum-associated microbial communities from plants grown in Nebraska, USA.</title>
        <authorList>
            <person name="Schachtman D."/>
        </authorList>
    </citation>
    <scope>NUCLEOTIDE SEQUENCE [LARGE SCALE GENOMIC DNA]</scope>
    <source>
        <strain evidence="3 4">1225</strain>
    </source>
</reference>
<dbReference type="SUPFAM" id="SSF111369">
    <property type="entry name" value="HlyD-like secretion proteins"/>
    <property type="match status" value="1"/>
</dbReference>
<dbReference type="RefSeq" id="WP_145633379.1">
    <property type="nucleotide sequence ID" value="NZ_VIWP01000001.1"/>
</dbReference>
<keyword evidence="2" id="KW-0732">Signal</keyword>
<evidence type="ECO:0000313" key="3">
    <source>
        <dbReference type="EMBL" id="TWF59236.1"/>
    </source>
</evidence>
<protein>
    <submittedName>
        <fullName evidence="3">RND family efflux transporter MFP subunit</fullName>
    </submittedName>
</protein>
<dbReference type="Gene3D" id="1.10.287.470">
    <property type="entry name" value="Helix hairpin bin"/>
    <property type="match status" value="1"/>
</dbReference>
<dbReference type="Proteomes" id="UP000320653">
    <property type="component" value="Unassembled WGS sequence"/>
</dbReference>
<evidence type="ECO:0000256" key="1">
    <source>
        <dbReference type="ARBA" id="ARBA00009477"/>
    </source>
</evidence>
<dbReference type="PANTHER" id="PTHR30469:SF15">
    <property type="entry name" value="HLYD FAMILY OF SECRETION PROTEINS"/>
    <property type="match status" value="1"/>
</dbReference>
<dbReference type="EMBL" id="VIWP01000001">
    <property type="protein sequence ID" value="TWF59236.1"/>
    <property type="molecule type" value="Genomic_DNA"/>
</dbReference>
<comment type="caution">
    <text evidence="3">The sequence shown here is derived from an EMBL/GenBank/DDBJ whole genome shotgun (WGS) entry which is preliminary data.</text>
</comment>
<dbReference type="Gene3D" id="2.40.30.170">
    <property type="match status" value="1"/>
</dbReference>
<dbReference type="InterPro" id="IPR006143">
    <property type="entry name" value="RND_pump_MFP"/>
</dbReference>
<comment type="similarity">
    <text evidence="1">Belongs to the membrane fusion protein (MFP) (TC 8.A.1) family.</text>
</comment>
<evidence type="ECO:0000256" key="2">
    <source>
        <dbReference type="SAM" id="SignalP"/>
    </source>
</evidence>
<feature type="chain" id="PRO_5022147828" evidence="2">
    <location>
        <begin position="19"/>
        <end position="251"/>
    </location>
</feature>
<dbReference type="OrthoDB" id="9778796at2"/>
<dbReference type="PANTHER" id="PTHR30469">
    <property type="entry name" value="MULTIDRUG RESISTANCE PROTEIN MDTA"/>
    <property type="match status" value="1"/>
</dbReference>
<dbReference type="GO" id="GO:1990281">
    <property type="term" value="C:efflux pump complex"/>
    <property type="evidence" value="ECO:0007669"/>
    <property type="project" value="TreeGrafter"/>
</dbReference>
<dbReference type="GO" id="GO:0015562">
    <property type="term" value="F:efflux transmembrane transporter activity"/>
    <property type="evidence" value="ECO:0007669"/>
    <property type="project" value="TreeGrafter"/>
</dbReference>